<dbReference type="Proteomes" id="UP001597365">
    <property type="component" value="Unassembled WGS sequence"/>
</dbReference>
<feature type="compositionally biased region" description="Pro residues" evidence="1">
    <location>
        <begin position="77"/>
        <end position="92"/>
    </location>
</feature>
<comment type="caution">
    <text evidence="2">The sequence shown here is derived from an EMBL/GenBank/DDBJ whole genome shotgun (WGS) entry which is preliminary data.</text>
</comment>
<dbReference type="RefSeq" id="WP_380895577.1">
    <property type="nucleotide sequence ID" value="NZ_JBHUFU010000001.1"/>
</dbReference>
<accession>A0ABW4PCM1</accession>
<evidence type="ECO:0000256" key="1">
    <source>
        <dbReference type="SAM" id="MobiDB-lite"/>
    </source>
</evidence>
<keyword evidence="3" id="KW-1185">Reference proteome</keyword>
<sequence>METEEGGRGGAEALARLCGNTAAVRALAGARGEGPEFERILAGLRADGDTAVLLAEAGELLRRCGAARGLGELRGTPVPPPSPAPWTGPPHGLPRLGGHAVEEAYVCPAGRCTRVVLADEVGDGAPRDGDGPVCGILDRPLRPVRL</sequence>
<name>A0ABW4PCM1_9ACTN</name>
<dbReference type="EMBL" id="JBHUFU010000001">
    <property type="protein sequence ID" value="MFD1828218.1"/>
    <property type="molecule type" value="Genomic_DNA"/>
</dbReference>
<evidence type="ECO:0000313" key="3">
    <source>
        <dbReference type="Proteomes" id="UP001597365"/>
    </source>
</evidence>
<reference evidence="3" key="1">
    <citation type="journal article" date="2019" name="Int. J. Syst. Evol. Microbiol.">
        <title>The Global Catalogue of Microorganisms (GCM) 10K type strain sequencing project: providing services to taxonomists for standard genome sequencing and annotation.</title>
        <authorList>
            <consortium name="The Broad Institute Genomics Platform"/>
            <consortium name="The Broad Institute Genome Sequencing Center for Infectious Disease"/>
            <person name="Wu L."/>
            <person name="Ma J."/>
        </authorList>
    </citation>
    <scope>NUCLEOTIDE SEQUENCE [LARGE SCALE GENOMIC DNA]</scope>
    <source>
        <strain evidence="3">CGMCC 4.7455</strain>
    </source>
</reference>
<proteinExistence type="predicted"/>
<evidence type="ECO:0000313" key="2">
    <source>
        <dbReference type="EMBL" id="MFD1828218.1"/>
    </source>
</evidence>
<feature type="region of interest" description="Disordered" evidence="1">
    <location>
        <begin position="72"/>
        <end position="95"/>
    </location>
</feature>
<gene>
    <name evidence="2" type="ORF">ACFSJS_00880</name>
</gene>
<organism evidence="2 3">
    <name type="scientific">Streptomyces desertarenae</name>
    <dbReference type="NCBI Taxonomy" id="2666184"/>
    <lineage>
        <taxon>Bacteria</taxon>
        <taxon>Bacillati</taxon>
        <taxon>Actinomycetota</taxon>
        <taxon>Actinomycetes</taxon>
        <taxon>Kitasatosporales</taxon>
        <taxon>Streptomycetaceae</taxon>
        <taxon>Streptomyces</taxon>
    </lineage>
</organism>
<protein>
    <submittedName>
        <fullName evidence="2">Uncharacterized protein</fullName>
    </submittedName>
</protein>